<accession>A0A453SVQ4</accession>
<dbReference type="GO" id="GO:1990904">
    <property type="term" value="C:ribonucleoprotein complex"/>
    <property type="evidence" value="ECO:0007669"/>
    <property type="project" value="UniProtKB-KW"/>
</dbReference>
<sequence>MLTRFCCFFASGCLFFFLFQAKTTKKIVLKLQCQSCKHYSQRAIKVPASLLSALPFPCYILLCVCI</sequence>
<dbReference type="Pfam" id="PF00935">
    <property type="entry name" value="Ribosomal_L44"/>
    <property type="match status" value="1"/>
</dbReference>
<dbReference type="GO" id="GO:0005840">
    <property type="term" value="C:ribosome"/>
    <property type="evidence" value="ECO:0007669"/>
    <property type="project" value="UniProtKB-KW"/>
</dbReference>
<name>A0A453SVQ4_AEGTS</name>
<dbReference type="PROSITE" id="PS01172">
    <property type="entry name" value="RIBOSOMAL_L44E"/>
    <property type="match status" value="1"/>
</dbReference>
<dbReference type="Gramene" id="AET7Gv21109300.1">
    <property type="protein sequence ID" value="AET7Gv21109300.1"/>
    <property type="gene ID" value="AET7Gv21109300"/>
</dbReference>
<evidence type="ECO:0000256" key="1">
    <source>
        <dbReference type="ARBA" id="ARBA00022980"/>
    </source>
</evidence>
<dbReference type="GO" id="GO:0003735">
    <property type="term" value="F:structural constituent of ribosome"/>
    <property type="evidence" value="ECO:0007669"/>
    <property type="project" value="InterPro"/>
</dbReference>
<dbReference type="Proteomes" id="UP000015105">
    <property type="component" value="Chromosome 7D"/>
</dbReference>
<reference evidence="5" key="1">
    <citation type="journal article" date="2014" name="Science">
        <title>Ancient hybridizations among the ancestral genomes of bread wheat.</title>
        <authorList>
            <consortium name="International Wheat Genome Sequencing Consortium,"/>
            <person name="Marcussen T."/>
            <person name="Sandve S.R."/>
            <person name="Heier L."/>
            <person name="Spannagl M."/>
            <person name="Pfeifer M."/>
            <person name="Jakobsen K.S."/>
            <person name="Wulff B.B."/>
            <person name="Steuernagel B."/>
            <person name="Mayer K.F."/>
            <person name="Olsen O.A."/>
        </authorList>
    </citation>
    <scope>NUCLEOTIDE SEQUENCE [LARGE SCALE GENOMIC DNA]</scope>
    <source>
        <strain evidence="5">cv. AL8/78</strain>
    </source>
</reference>
<reference evidence="4" key="3">
    <citation type="journal article" date="2017" name="Nature">
        <title>Genome sequence of the progenitor of the wheat D genome Aegilops tauschii.</title>
        <authorList>
            <person name="Luo M.C."/>
            <person name="Gu Y.Q."/>
            <person name="Puiu D."/>
            <person name="Wang H."/>
            <person name="Twardziok S.O."/>
            <person name="Deal K.R."/>
            <person name="Huo N."/>
            <person name="Zhu T."/>
            <person name="Wang L."/>
            <person name="Wang Y."/>
            <person name="McGuire P.E."/>
            <person name="Liu S."/>
            <person name="Long H."/>
            <person name="Ramasamy R.K."/>
            <person name="Rodriguez J.C."/>
            <person name="Van S.L."/>
            <person name="Yuan L."/>
            <person name="Wang Z."/>
            <person name="Xia Z."/>
            <person name="Xiao L."/>
            <person name="Anderson O.D."/>
            <person name="Ouyang S."/>
            <person name="Liang Y."/>
            <person name="Zimin A.V."/>
            <person name="Pertea G."/>
            <person name="Qi P."/>
            <person name="Bennetzen J.L."/>
            <person name="Dai X."/>
            <person name="Dawson M.W."/>
            <person name="Muller H.G."/>
            <person name="Kugler K."/>
            <person name="Rivarola-Duarte L."/>
            <person name="Spannagl M."/>
            <person name="Mayer K.F.X."/>
            <person name="Lu F.H."/>
            <person name="Bevan M.W."/>
            <person name="Leroy P."/>
            <person name="Li P."/>
            <person name="You F.M."/>
            <person name="Sun Q."/>
            <person name="Liu Z."/>
            <person name="Lyons E."/>
            <person name="Wicker T."/>
            <person name="Salzberg S.L."/>
            <person name="Devos K.M."/>
            <person name="Dvorak J."/>
        </authorList>
    </citation>
    <scope>NUCLEOTIDE SEQUENCE [LARGE SCALE GENOMIC DNA]</scope>
    <source>
        <strain evidence="4">cv. AL8/78</strain>
    </source>
</reference>
<comment type="similarity">
    <text evidence="3">Belongs to the eukaryotic ribosomal protein eL42 family.</text>
</comment>
<evidence type="ECO:0000256" key="3">
    <source>
        <dbReference type="RuleBase" id="RU000666"/>
    </source>
</evidence>
<evidence type="ECO:0000256" key="2">
    <source>
        <dbReference type="ARBA" id="ARBA00023274"/>
    </source>
</evidence>
<evidence type="ECO:0000313" key="4">
    <source>
        <dbReference type="EnsemblPlants" id="AET7Gv21109300.1"/>
    </source>
</evidence>
<dbReference type="EnsemblPlants" id="AET7Gv21109300.1">
    <property type="protein sequence ID" value="AET7Gv21109300.1"/>
    <property type="gene ID" value="AET7Gv21109300"/>
</dbReference>
<dbReference type="InterPro" id="IPR053708">
    <property type="entry name" value="Ribosomal_LSU_eL42"/>
</dbReference>
<dbReference type="Gene3D" id="3.10.450.80">
    <property type="match status" value="1"/>
</dbReference>
<dbReference type="AlphaFoldDB" id="A0A453SVQ4"/>
<keyword evidence="5" id="KW-1185">Reference proteome</keyword>
<proteinExistence type="inferred from homology"/>
<keyword evidence="2 3" id="KW-0687">Ribonucleoprotein</keyword>
<reference evidence="4" key="5">
    <citation type="journal article" date="2021" name="G3 (Bethesda)">
        <title>Aegilops tauschii genome assembly Aet v5.0 features greater sequence contiguity and improved annotation.</title>
        <authorList>
            <person name="Wang L."/>
            <person name="Zhu T."/>
            <person name="Rodriguez J.C."/>
            <person name="Deal K.R."/>
            <person name="Dubcovsky J."/>
            <person name="McGuire P.E."/>
            <person name="Lux T."/>
            <person name="Spannagl M."/>
            <person name="Mayer K.F.X."/>
            <person name="Baldrich P."/>
            <person name="Meyers B.C."/>
            <person name="Huo N."/>
            <person name="Gu Y.Q."/>
            <person name="Zhou H."/>
            <person name="Devos K.M."/>
            <person name="Bennetzen J.L."/>
            <person name="Unver T."/>
            <person name="Budak H."/>
            <person name="Gulick P.J."/>
            <person name="Galiba G."/>
            <person name="Kalapos B."/>
            <person name="Nelson D.R."/>
            <person name="Li P."/>
            <person name="You F.M."/>
            <person name="Luo M.C."/>
            <person name="Dvorak J."/>
        </authorList>
    </citation>
    <scope>NUCLEOTIDE SEQUENCE [LARGE SCALE GENOMIC DNA]</scope>
    <source>
        <strain evidence="4">cv. AL8/78</strain>
    </source>
</reference>
<protein>
    <submittedName>
        <fullName evidence="4">Uncharacterized protein</fullName>
    </submittedName>
</protein>
<keyword evidence="1 3" id="KW-0689">Ribosomal protein</keyword>
<reference evidence="4" key="4">
    <citation type="submission" date="2019-03" db="UniProtKB">
        <authorList>
            <consortium name="EnsemblPlants"/>
        </authorList>
    </citation>
    <scope>IDENTIFICATION</scope>
</reference>
<dbReference type="InterPro" id="IPR000552">
    <property type="entry name" value="Ribosomal_eL44"/>
</dbReference>
<reference evidence="5" key="2">
    <citation type="journal article" date="2017" name="Nat. Plants">
        <title>The Aegilops tauschii genome reveals multiple impacts of transposons.</title>
        <authorList>
            <person name="Zhao G."/>
            <person name="Zou C."/>
            <person name="Li K."/>
            <person name="Wang K."/>
            <person name="Li T."/>
            <person name="Gao L."/>
            <person name="Zhang X."/>
            <person name="Wang H."/>
            <person name="Yang Z."/>
            <person name="Liu X."/>
            <person name="Jiang W."/>
            <person name="Mao L."/>
            <person name="Kong X."/>
            <person name="Jiao Y."/>
            <person name="Jia J."/>
        </authorList>
    </citation>
    <scope>NUCLEOTIDE SEQUENCE [LARGE SCALE GENOMIC DNA]</scope>
    <source>
        <strain evidence="5">cv. AL8/78</strain>
    </source>
</reference>
<evidence type="ECO:0000313" key="5">
    <source>
        <dbReference type="Proteomes" id="UP000015105"/>
    </source>
</evidence>
<dbReference type="GO" id="GO:0006412">
    <property type="term" value="P:translation"/>
    <property type="evidence" value="ECO:0007669"/>
    <property type="project" value="InterPro"/>
</dbReference>
<organism evidence="4 5">
    <name type="scientific">Aegilops tauschii subsp. strangulata</name>
    <name type="common">Goatgrass</name>
    <dbReference type="NCBI Taxonomy" id="200361"/>
    <lineage>
        <taxon>Eukaryota</taxon>
        <taxon>Viridiplantae</taxon>
        <taxon>Streptophyta</taxon>
        <taxon>Embryophyta</taxon>
        <taxon>Tracheophyta</taxon>
        <taxon>Spermatophyta</taxon>
        <taxon>Magnoliopsida</taxon>
        <taxon>Liliopsida</taxon>
        <taxon>Poales</taxon>
        <taxon>Poaceae</taxon>
        <taxon>BOP clade</taxon>
        <taxon>Pooideae</taxon>
        <taxon>Triticodae</taxon>
        <taxon>Triticeae</taxon>
        <taxon>Triticinae</taxon>
        <taxon>Aegilops</taxon>
    </lineage>
</organism>